<feature type="coiled-coil region" evidence="1">
    <location>
        <begin position="262"/>
        <end position="419"/>
    </location>
</feature>
<gene>
    <name evidence="2" type="ORF">CP98_02026</name>
</gene>
<dbReference type="PATRIC" id="fig|13690.10.peg.2084"/>
<proteinExistence type="predicted"/>
<evidence type="ECO:0000256" key="1">
    <source>
        <dbReference type="SAM" id="Coils"/>
    </source>
</evidence>
<name>A0A084ENG3_SPHYA</name>
<dbReference type="EMBL" id="JGVR01000009">
    <property type="protein sequence ID" value="KEZ19505.1"/>
    <property type="molecule type" value="Genomic_DNA"/>
</dbReference>
<accession>A0A084ENG3</accession>
<evidence type="ECO:0000313" key="3">
    <source>
        <dbReference type="Proteomes" id="UP000028534"/>
    </source>
</evidence>
<dbReference type="Proteomes" id="UP000028534">
    <property type="component" value="Unassembled WGS sequence"/>
</dbReference>
<evidence type="ECO:0000313" key="2">
    <source>
        <dbReference type="EMBL" id="KEZ19505.1"/>
    </source>
</evidence>
<protein>
    <submittedName>
        <fullName evidence="2">Chromosome segregation protein SMC</fullName>
    </submittedName>
</protein>
<reference evidence="2 3" key="1">
    <citation type="submission" date="2014-03" db="EMBL/GenBank/DDBJ databases">
        <title>Genome sequence of Sphingobium yanoikuyae B1.</title>
        <authorList>
            <person name="Gan H.M."/>
            <person name="Gan H.Y."/>
            <person name="Savka M.A."/>
        </authorList>
    </citation>
    <scope>NUCLEOTIDE SEQUENCE [LARGE SCALE GENOMIC DNA]</scope>
    <source>
        <strain evidence="2 3">B1</strain>
    </source>
</reference>
<sequence length="858" mass="97092">MEQKGTLLALLNDALSNRGLADDGENSSTMEANDRAKAALHASFDDLDLFVMKDAALPWGLPFWRNLLDAEELNAVAIHFVRKPISYLEDEGSDTPDLVRKLRSLSYDLEAERNGRGMRRYFITEEQLLSDAISFVEDSQDRLGLYWPSRSERVERDIVGKVLEWKRQAFASRLEAAEGLSTENWSKQLYEIFSLWAVKGEDVNDYEKLDSIYRELSNAFSVFSSLLKSNENLKRRVSMLSGCLNDADELYNKSTHNHEWQIDDLNKDVAKITAERDEWRSRARQSQSQAEGFEGALGELKNAHAELAEKNKLIEKDLQSVAAGKAQVTTDFAAMQVERDALRQELSQASMQLAQHEAALTKIQTEQTDRDVALVTAEEELNRLRTGLSDAAKNHEEGLRGLEEKIRCLALENSELTESVSAKDSAIAEWERNVGALNDRLWVSGEQLAVVNGELSAANAEISRIVQENERQGAELAHMLALVTQERDGLKQSKSEMETVIERQHELTSQLNRDLGASEARLTERDKELLALSHQLGETESALRQRQAEADQVGAELRLAMQSLDKSHQDIAKAKQSHSYALAKIEEYKRKIADFVKESDGQAKCRFQEIAVLTKLLSDGERALSDREQDLALSRADLMSSRNDVTDLAEKLRNATDDCQNMQADRDALVENMRILEGRFREMVGKMAETDGANQALQSENSDYQEQGRQLRALNDDLVRKLSSEQAKYSRAIDQVTVVQQDLAGQRRVADDLRQKMDADRDKIRGATDRAHQNFINAMSMLLEKTTGHIPKLSKKWSHKQRRQFIEQTAFFDPDWYVSNYQDVRDAGADPIDHFLNFGIFEGRAPNSAFFVGMLDDH</sequence>
<dbReference type="Gene3D" id="1.10.287.1490">
    <property type="match status" value="1"/>
</dbReference>
<keyword evidence="1" id="KW-0175">Coiled coil</keyword>
<feature type="coiled-coil region" evidence="1">
    <location>
        <begin position="645"/>
        <end position="717"/>
    </location>
</feature>
<organism evidence="2 3">
    <name type="scientific">Sphingobium yanoikuyae</name>
    <name type="common">Sphingomonas yanoikuyae</name>
    <dbReference type="NCBI Taxonomy" id="13690"/>
    <lineage>
        <taxon>Bacteria</taxon>
        <taxon>Pseudomonadati</taxon>
        <taxon>Pseudomonadota</taxon>
        <taxon>Alphaproteobacteria</taxon>
        <taxon>Sphingomonadales</taxon>
        <taxon>Sphingomonadaceae</taxon>
        <taxon>Sphingobium</taxon>
    </lineage>
</organism>
<dbReference type="eggNOG" id="COG3551">
    <property type="taxonomic scope" value="Bacteria"/>
</dbReference>
<comment type="caution">
    <text evidence="2">The sequence shown here is derived from an EMBL/GenBank/DDBJ whole genome shotgun (WGS) entry which is preliminary data.</text>
</comment>
<dbReference type="AlphaFoldDB" id="A0A084ENG3"/>
<dbReference type="SUPFAM" id="SSF57997">
    <property type="entry name" value="Tropomyosin"/>
    <property type="match status" value="1"/>
</dbReference>